<protein>
    <recommendedName>
        <fullName evidence="2">Peptidase S1 domain-containing protein</fullName>
    </recommendedName>
</protein>
<dbReference type="PANTHER" id="PTHR24271:SF50">
    <property type="match status" value="1"/>
</dbReference>
<dbReference type="PROSITE" id="PS50240">
    <property type="entry name" value="TRYPSIN_DOM"/>
    <property type="match status" value="1"/>
</dbReference>
<dbReference type="STRING" id="161767.ENSAPEP00000011817"/>
<dbReference type="Proteomes" id="UP000265080">
    <property type="component" value="Chromosome 3"/>
</dbReference>
<dbReference type="PANTHER" id="PTHR24271">
    <property type="entry name" value="KALLIKREIN-RELATED"/>
    <property type="match status" value="1"/>
</dbReference>
<dbReference type="SUPFAM" id="SSF50494">
    <property type="entry name" value="Trypsin-like serine proteases"/>
    <property type="match status" value="1"/>
</dbReference>
<keyword evidence="1" id="KW-1015">Disulfide bond</keyword>
<dbReference type="InterPro" id="IPR001254">
    <property type="entry name" value="Trypsin_dom"/>
</dbReference>
<dbReference type="Gene3D" id="2.40.10.10">
    <property type="entry name" value="Trypsin-like serine proteases"/>
    <property type="match status" value="1"/>
</dbReference>
<dbReference type="InterPro" id="IPR001314">
    <property type="entry name" value="Peptidase_S1A"/>
</dbReference>
<dbReference type="Pfam" id="PF00089">
    <property type="entry name" value="Trypsin"/>
    <property type="match status" value="1"/>
</dbReference>
<accession>A0A3P8SI47</accession>
<name>A0A3P8SI47_AMPPE</name>
<feature type="domain" description="Peptidase S1" evidence="2">
    <location>
        <begin position="15"/>
        <end position="242"/>
    </location>
</feature>
<proteinExistence type="predicted"/>
<dbReference type="GO" id="GO:0006508">
    <property type="term" value="P:proteolysis"/>
    <property type="evidence" value="ECO:0007669"/>
    <property type="project" value="InterPro"/>
</dbReference>
<dbReference type="InterPro" id="IPR043504">
    <property type="entry name" value="Peptidase_S1_PA_chymotrypsin"/>
</dbReference>
<evidence type="ECO:0000313" key="3">
    <source>
        <dbReference type="Ensembl" id="ENSAPEP00000011817.1"/>
    </source>
</evidence>
<dbReference type="GO" id="GO:0004252">
    <property type="term" value="F:serine-type endopeptidase activity"/>
    <property type="evidence" value="ECO:0007669"/>
    <property type="project" value="InterPro"/>
</dbReference>
<dbReference type="Ensembl" id="ENSAPET00000012128.1">
    <property type="protein sequence ID" value="ENSAPEP00000011817.1"/>
    <property type="gene ID" value="ENSAPEG00000008420.1"/>
</dbReference>
<dbReference type="PRINTS" id="PR00722">
    <property type="entry name" value="CHYMOTRYPSIN"/>
</dbReference>
<dbReference type="InterPro" id="IPR009003">
    <property type="entry name" value="Peptidase_S1_PA"/>
</dbReference>
<dbReference type="OMA" id="FNGYDCE"/>
<dbReference type="SMART" id="SM00020">
    <property type="entry name" value="Tryp_SPc"/>
    <property type="match status" value="1"/>
</dbReference>
<dbReference type="AlphaFoldDB" id="A0A3P8SI47"/>
<evidence type="ECO:0000313" key="4">
    <source>
        <dbReference type="Proteomes" id="UP000265080"/>
    </source>
</evidence>
<reference evidence="3" key="2">
    <citation type="submission" date="2025-08" db="UniProtKB">
        <authorList>
            <consortium name="Ensembl"/>
        </authorList>
    </citation>
    <scope>IDENTIFICATION</scope>
</reference>
<dbReference type="PROSITE" id="PS00134">
    <property type="entry name" value="TRYPSIN_HIS"/>
    <property type="match status" value="1"/>
</dbReference>
<reference evidence="3" key="3">
    <citation type="submission" date="2025-09" db="UniProtKB">
        <authorList>
            <consortium name="Ensembl"/>
        </authorList>
    </citation>
    <scope>IDENTIFICATION</scope>
</reference>
<dbReference type="GeneTree" id="ENSGT00390000009571"/>
<reference evidence="3 4" key="1">
    <citation type="submission" date="2018-03" db="EMBL/GenBank/DDBJ databases">
        <title>Finding Nemo's genes: A chromosome-scale reference assembly of the genome of the orange clownfish Amphiprion percula.</title>
        <authorList>
            <person name="Lehmann R."/>
        </authorList>
    </citation>
    <scope>NUCLEOTIDE SEQUENCE</scope>
</reference>
<evidence type="ECO:0000259" key="2">
    <source>
        <dbReference type="PROSITE" id="PS50240"/>
    </source>
</evidence>
<evidence type="ECO:0000256" key="1">
    <source>
        <dbReference type="ARBA" id="ARBA00023157"/>
    </source>
</evidence>
<sequence>LGVTVSTVVDLQKRIYGGKDCDPDERLYHVRLYRNPSSAISDFFCGASLISDQWILTAAHCYEPGWTMHAVLGVHPGPGEQVEIKEPPEFYTDTGKNNNQRSHDIMLLKLPMATKIPPIALPGSCNHPEVSVAGHAATAGGPNGERNPGESPTLQCVDIEIVQCKVLRNHLRTNNPEQNHDTSNKHYICLTQGDSGGGVVYKNKLYGVMSFTGDMDHVCTAPAAFMDICNQEYLKWIKDTIKKPKGKCGLLCGLGQT</sequence>
<organism evidence="3 4">
    <name type="scientific">Amphiprion percula</name>
    <name type="common">Orange clownfish</name>
    <name type="synonym">Lutjanus percula</name>
    <dbReference type="NCBI Taxonomy" id="161767"/>
    <lineage>
        <taxon>Eukaryota</taxon>
        <taxon>Metazoa</taxon>
        <taxon>Chordata</taxon>
        <taxon>Craniata</taxon>
        <taxon>Vertebrata</taxon>
        <taxon>Euteleostomi</taxon>
        <taxon>Actinopterygii</taxon>
        <taxon>Neopterygii</taxon>
        <taxon>Teleostei</taxon>
        <taxon>Neoteleostei</taxon>
        <taxon>Acanthomorphata</taxon>
        <taxon>Ovalentaria</taxon>
        <taxon>Pomacentridae</taxon>
        <taxon>Amphiprion</taxon>
    </lineage>
</organism>
<keyword evidence="4" id="KW-1185">Reference proteome</keyword>
<dbReference type="InterPro" id="IPR018114">
    <property type="entry name" value="TRYPSIN_HIS"/>
</dbReference>